<dbReference type="InterPro" id="IPR016171">
    <property type="entry name" value="Vanillyl_alc_oxidase_C-sub2"/>
</dbReference>
<evidence type="ECO:0000313" key="4">
    <source>
        <dbReference type="EMBL" id="MPM67046.1"/>
    </source>
</evidence>
<proteinExistence type="predicted"/>
<name>A0A645BNU9_9ZZZZ</name>
<protein>
    <submittedName>
        <fullName evidence="4">Uncharacterized protein</fullName>
    </submittedName>
</protein>
<keyword evidence="1" id="KW-0285">Flavoprotein</keyword>
<evidence type="ECO:0000256" key="3">
    <source>
        <dbReference type="SAM" id="MobiDB-lite"/>
    </source>
</evidence>
<organism evidence="4">
    <name type="scientific">bioreactor metagenome</name>
    <dbReference type="NCBI Taxonomy" id="1076179"/>
    <lineage>
        <taxon>unclassified sequences</taxon>
        <taxon>metagenomes</taxon>
        <taxon>ecological metagenomes</taxon>
    </lineage>
</organism>
<dbReference type="GO" id="GO:0003824">
    <property type="term" value="F:catalytic activity"/>
    <property type="evidence" value="ECO:0007669"/>
    <property type="project" value="InterPro"/>
</dbReference>
<dbReference type="Gene3D" id="1.10.45.10">
    <property type="entry name" value="Vanillyl-alcohol Oxidase, Chain A, domain 4"/>
    <property type="match status" value="1"/>
</dbReference>
<dbReference type="SUPFAM" id="SSF55103">
    <property type="entry name" value="FAD-linked oxidases, C-terminal domain"/>
    <property type="match status" value="1"/>
</dbReference>
<dbReference type="GO" id="GO:0050660">
    <property type="term" value="F:flavin adenine dinucleotide binding"/>
    <property type="evidence" value="ECO:0007669"/>
    <property type="project" value="InterPro"/>
</dbReference>
<dbReference type="AlphaFoldDB" id="A0A645BNU9"/>
<keyword evidence="2" id="KW-0274">FAD</keyword>
<reference evidence="4" key="1">
    <citation type="submission" date="2019-08" db="EMBL/GenBank/DDBJ databases">
        <authorList>
            <person name="Kucharzyk K."/>
            <person name="Murdoch R.W."/>
            <person name="Higgins S."/>
            <person name="Loffler F."/>
        </authorList>
    </citation>
    <scope>NUCLEOTIDE SEQUENCE</scope>
</reference>
<dbReference type="EMBL" id="VSSQ01021451">
    <property type="protein sequence ID" value="MPM67046.1"/>
    <property type="molecule type" value="Genomic_DNA"/>
</dbReference>
<dbReference type="InterPro" id="IPR016164">
    <property type="entry name" value="FAD-linked_Oxase-like_C"/>
</dbReference>
<comment type="caution">
    <text evidence="4">The sequence shown here is derived from an EMBL/GenBank/DDBJ whole genome shotgun (WGS) entry which is preliminary data.</text>
</comment>
<feature type="compositionally biased region" description="Basic and acidic residues" evidence="3">
    <location>
        <begin position="29"/>
        <end position="42"/>
    </location>
</feature>
<gene>
    <name evidence="4" type="ORF">SDC9_113962</name>
</gene>
<feature type="region of interest" description="Disordered" evidence="3">
    <location>
        <begin position="21"/>
        <end position="42"/>
    </location>
</feature>
<evidence type="ECO:0000256" key="1">
    <source>
        <dbReference type="ARBA" id="ARBA00022630"/>
    </source>
</evidence>
<sequence length="42" mass="4859">MDVIRTLKEHFDPNYIMNPGGTLGLDLSPEQKEKRWSKNLEG</sequence>
<accession>A0A645BNU9</accession>
<evidence type="ECO:0000256" key="2">
    <source>
        <dbReference type="ARBA" id="ARBA00022827"/>
    </source>
</evidence>